<dbReference type="EMBL" id="LT882695">
    <property type="protein sequence ID" value="SMY30533.1"/>
    <property type="molecule type" value="Genomic_DNA"/>
</dbReference>
<name>A0A1Y6M1N3_ZYMTR</name>
<gene>
    <name evidence="2" type="ORF">ZT1A5_G11987</name>
</gene>
<accession>A0A1Y6M1N3</accession>
<organism evidence="2 3">
    <name type="scientific">Zymoseptoria tritici ST99CH_1A5</name>
    <dbReference type="NCBI Taxonomy" id="1276529"/>
    <lineage>
        <taxon>Eukaryota</taxon>
        <taxon>Fungi</taxon>
        <taxon>Dikarya</taxon>
        <taxon>Ascomycota</taxon>
        <taxon>Pezizomycotina</taxon>
        <taxon>Dothideomycetes</taxon>
        <taxon>Dothideomycetidae</taxon>
        <taxon>Mycosphaerellales</taxon>
        <taxon>Mycosphaerellaceae</taxon>
        <taxon>Zymoseptoria</taxon>
    </lineage>
</organism>
<evidence type="ECO:0000313" key="2">
    <source>
        <dbReference type="EMBL" id="SMY30533.1"/>
    </source>
</evidence>
<dbReference type="AlphaFoldDB" id="A0A1Y6M1N3"/>
<evidence type="ECO:0000256" key="1">
    <source>
        <dbReference type="SAM" id="MobiDB-lite"/>
    </source>
</evidence>
<dbReference type="Proteomes" id="UP000215453">
    <property type="component" value="Chromosome 20"/>
</dbReference>
<evidence type="ECO:0000313" key="3">
    <source>
        <dbReference type="Proteomes" id="UP000215453"/>
    </source>
</evidence>
<sequence length="111" mass="12447">MTSPSVPSASIVETWLQNVDMATHDDNDYNHNNDNNKRRRSISADDTAAPNKAPRRLRRNPLSAMNGNAQPSRRSILAGYKCIKALRCLADWAEETPRPWMENDLLAPVAC</sequence>
<reference evidence="2 3" key="1">
    <citation type="submission" date="2016-10" db="EMBL/GenBank/DDBJ databases">
        <authorList>
            <person name="Varghese N."/>
        </authorList>
    </citation>
    <scope>NUCLEOTIDE SEQUENCE [LARGE SCALE GENOMIC DNA]</scope>
</reference>
<feature type="compositionally biased region" description="Basic and acidic residues" evidence="1">
    <location>
        <begin position="23"/>
        <end position="36"/>
    </location>
</feature>
<protein>
    <submittedName>
        <fullName evidence="2">Uncharacterized protein</fullName>
    </submittedName>
</protein>
<proteinExistence type="predicted"/>
<feature type="region of interest" description="Disordered" evidence="1">
    <location>
        <begin position="23"/>
        <end position="70"/>
    </location>
</feature>